<dbReference type="GO" id="GO:1900376">
    <property type="term" value="P:regulation of secondary metabolite biosynthetic process"/>
    <property type="evidence" value="ECO:0007669"/>
    <property type="project" value="TreeGrafter"/>
</dbReference>
<dbReference type="Gene3D" id="1.10.10.10">
    <property type="entry name" value="Winged helix-like DNA-binding domain superfamily/Winged helix DNA-binding domain"/>
    <property type="match status" value="1"/>
</dbReference>
<dbReference type="AlphaFoldDB" id="A0A1M6F2I9"/>
<keyword evidence="4" id="KW-0805">Transcription regulation</keyword>
<organism evidence="8 9">
    <name type="scientific">Dethiosulfatibacter aminovorans DSM 17477</name>
    <dbReference type="NCBI Taxonomy" id="1121476"/>
    <lineage>
        <taxon>Bacteria</taxon>
        <taxon>Bacillati</taxon>
        <taxon>Bacillota</taxon>
        <taxon>Tissierellia</taxon>
        <taxon>Dethiosulfatibacter</taxon>
    </lineage>
</organism>
<gene>
    <name evidence="8" type="ORF">SAMN02745751_01330</name>
</gene>
<evidence type="ECO:0000256" key="5">
    <source>
        <dbReference type="ARBA" id="ARBA00023125"/>
    </source>
</evidence>
<evidence type="ECO:0000256" key="3">
    <source>
        <dbReference type="ARBA" id="ARBA00022833"/>
    </source>
</evidence>
<evidence type="ECO:0000256" key="4">
    <source>
        <dbReference type="ARBA" id="ARBA00023015"/>
    </source>
</evidence>
<accession>A0A1M6F2I9</accession>
<dbReference type="InterPro" id="IPR002481">
    <property type="entry name" value="FUR"/>
</dbReference>
<keyword evidence="3 7" id="KW-0862">Zinc</keyword>
<comment type="similarity">
    <text evidence="1">Belongs to the Fur family.</text>
</comment>
<dbReference type="PANTHER" id="PTHR33202">
    <property type="entry name" value="ZINC UPTAKE REGULATION PROTEIN"/>
    <property type="match status" value="1"/>
</dbReference>
<proteinExistence type="inferred from homology"/>
<reference evidence="8 9" key="1">
    <citation type="submission" date="2016-11" db="EMBL/GenBank/DDBJ databases">
        <authorList>
            <person name="Jaros S."/>
            <person name="Januszkiewicz K."/>
            <person name="Wedrychowicz H."/>
        </authorList>
    </citation>
    <scope>NUCLEOTIDE SEQUENCE [LARGE SCALE GENOMIC DNA]</scope>
    <source>
        <strain evidence="8 9">DSM 17477</strain>
    </source>
</reference>
<dbReference type="GO" id="GO:0045892">
    <property type="term" value="P:negative regulation of DNA-templated transcription"/>
    <property type="evidence" value="ECO:0007669"/>
    <property type="project" value="TreeGrafter"/>
</dbReference>
<dbReference type="EMBL" id="FQZL01000008">
    <property type="protein sequence ID" value="SHI91890.1"/>
    <property type="molecule type" value="Genomic_DNA"/>
</dbReference>
<dbReference type="GO" id="GO:0000976">
    <property type="term" value="F:transcription cis-regulatory region binding"/>
    <property type="evidence" value="ECO:0007669"/>
    <property type="project" value="TreeGrafter"/>
</dbReference>
<dbReference type="InterPro" id="IPR036388">
    <property type="entry name" value="WH-like_DNA-bd_sf"/>
</dbReference>
<dbReference type="SUPFAM" id="SSF46785">
    <property type="entry name" value="Winged helix' DNA-binding domain"/>
    <property type="match status" value="1"/>
</dbReference>
<evidence type="ECO:0000256" key="7">
    <source>
        <dbReference type="PIRSR" id="PIRSR602481-1"/>
    </source>
</evidence>
<keyword evidence="9" id="KW-1185">Reference proteome</keyword>
<dbReference type="GO" id="GO:0003700">
    <property type="term" value="F:DNA-binding transcription factor activity"/>
    <property type="evidence" value="ECO:0007669"/>
    <property type="project" value="InterPro"/>
</dbReference>
<dbReference type="Gene3D" id="3.30.1490.190">
    <property type="match status" value="1"/>
</dbReference>
<feature type="binding site" evidence="7">
    <location>
        <position position="136"/>
    </location>
    <ligand>
        <name>Zn(2+)</name>
        <dbReference type="ChEBI" id="CHEBI:29105"/>
    </ligand>
</feature>
<evidence type="ECO:0000256" key="6">
    <source>
        <dbReference type="ARBA" id="ARBA00023163"/>
    </source>
</evidence>
<feature type="binding site" evidence="7">
    <location>
        <position position="133"/>
    </location>
    <ligand>
        <name>Zn(2+)</name>
        <dbReference type="ChEBI" id="CHEBI:29105"/>
    </ligand>
</feature>
<evidence type="ECO:0000313" key="9">
    <source>
        <dbReference type="Proteomes" id="UP000184052"/>
    </source>
</evidence>
<dbReference type="GO" id="GO:0008270">
    <property type="term" value="F:zinc ion binding"/>
    <property type="evidence" value="ECO:0007669"/>
    <property type="project" value="TreeGrafter"/>
</dbReference>
<feature type="binding site" evidence="7">
    <location>
        <position position="96"/>
    </location>
    <ligand>
        <name>Zn(2+)</name>
        <dbReference type="ChEBI" id="CHEBI:29105"/>
    </ligand>
</feature>
<dbReference type="PANTHER" id="PTHR33202:SF8">
    <property type="entry name" value="PEROXIDE-RESPONSIVE REPRESSOR PERR"/>
    <property type="match status" value="1"/>
</dbReference>
<evidence type="ECO:0000256" key="1">
    <source>
        <dbReference type="ARBA" id="ARBA00007957"/>
    </source>
</evidence>
<dbReference type="Pfam" id="PF01475">
    <property type="entry name" value="FUR"/>
    <property type="match status" value="1"/>
</dbReference>
<dbReference type="Proteomes" id="UP000184052">
    <property type="component" value="Unassembled WGS sequence"/>
</dbReference>
<sequence>MYPTTIEKIKTYLEDYSIKPSLQRIMIYKYLSANRSHPTVDEIFNELSPELITLSKTTVYNTLHLFVDKGIAIPIHVEGNEVRYDADITNHAHFKCNKCGMVYDIPVDFTTHNFKELSGYDIDEFQVFMRGTCISCKKKSEN</sequence>
<dbReference type="InterPro" id="IPR036390">
    <property type="entry name" value="WH_DNA-bd_sf"/>
</dbReference>
<evidence type="ECO:0000313" key="8">
    <source>
        <dbReference type="EMBL" id="SHI91890.1"/>
    </source>
</evidence>
<name>A0A1M6F2I9_9FIRM</name>
<dbReference type="STRING" id="1121476.SAMN02745751_01330"/>
<keyword evidence="7" id="KW-0479">Metal-binding</keyword>
<evidence type="ECO:0000256" key="2">
    <source>
        <dbReference type="ARBA" id="ARBA00022491"/>
    </source>
</evidence>
<dbReference type="InterPro" id="IPR043135">
    <property type="entry name" value="Fur_C"/>
</dbReference>
<feature type="binding site" evidence="7">
    <location>
        <position position="99"/>
    </location>
    <ligand>
        <name>Zn(2+)</name>
        <dbReference type="ChEBI" id="CHEBI:29105"/>
    </ligand>
</feature>
<keyword evidence="6" id="KW-0804">Transcription</keyword>
<dbReference type="RefSeq" id="WP_073048801.1">
    <property type="nucleotide sequence ID" value="NZ_FQZL01000008.1"/>
</dbReference>
<keyword evidence="5" id="KW-0238">DNA-binding</keyword>
<keyword evidence="2" id="KW-0678">Repressor</keyword>
<comment type="cofactor">
    <cofactor evidence="7">
        <name>Zn(2+)</name>
        <dbReference type="ChEBI" id="CHEBI:29105"/>
    </cofactor>
    <text evidence="7">Binds 1 zinc ion per subunit.</text>
</comment>
<dbReference type="CDD" id="cd07153">
    <property type="entry name" value="Fur_like"/>
    <property type="match status" value="1"/>
</dbReference>
<dbReference type="OrthoDB" id="8659436at2"/>
<protein>
    <submittedName>
        <fullName evidence="8">Fur family transcriptional regulator, peroxide stress response regulator</fullName>
    </submittedName>
</protein>